<keyword evidence="2" id="KW-1185">Reference proteome</keyword>
<gene>
    <name evidence="1" type="ORF">EVAR_44728_1</name>
</gene>
<accession>A0A4C1XJK8</accession>
<reference evidence="1 2" key="1">
    <citation type="journal article" date="2019" name="Commun. Biol.">
        <title>The bagworm genome reveals a unique fibroin gene that provides high tensile strength.</title>
        <authorList>
            <person name="Kono N."/>
            <person name="Nakamura H."/>
            <person name="Ohtoshi R."/>
            <person name="Tomita M."/>
            <person name="Numata K."/>
            <person name="Arakawa K."/>
        </authorList>
    </citation>
    <scope>NUCLEOTIDE SEQUENCE [LARGE SCALE GENOMIC DNA]</scope>
</reference>
<organism evidence="1 2">
    <name type="scientific">Eumeta variegata</name>
    <name type="common">Bagworm moth</name>
    <name type="synonym">Eumeta japonica</name>
    <dbReference type="NCBI Taxonomy" id="151549"/>
    <lineage>
        <taxon>Eukaryota</taxon>
        <taxon>Metazoa</taxon>
        <taxon>Ecdysozoa</taxon>
        <taxon>Arthropoda</taxon>
        <taxon>Hexapoda</taxon>
        <taxon>Insecta</taxon>
        <taxon>Pterygota</taxon>
        <taxon>Neoptera</taxon>
        <taxon>Endopterygota</taxon>
        <taxon>Lepidoptera</taxon>
        <taxon>Glossata</taxon>
        <taxon>Ditrysia</taxon>
        <taxon>Tineoidea</taxon>
        <taxon>Psychidae</taxon>
        <taxon>Oiketicinae</taxon>
        <taxon>Eumeta</taxon>
    </lineage>
</organism>
<dbReference type="Proteomes" id="UP000299102">
    <property type="component" value="Unassembled WGS sequence"/>
</dbReference>
<evidence type="ECO:0000313" key="2">
    <source>
        <dbReference type="Proteomes" id="UP000299102"/>
    </source>
</evidence>
<protein>
    <submittedName>
        <fullName evidence="1">Uncharacterized protein</fullName>
    </submittedName>
</protein>
<dbReference type="AlphaFoldDB" id="A0A4C1XJK8"/>
<dbReference type="EMBL" id="BGZK01000842">
    <property type="protein sequence ID" value="GBP62489.1"/>
    <property type="molecule type" value="Genomic_DNA"/>
</dbReference>
<name>A0A4C1XJK8_EUMVA</name>
<evidence type="ECO:0000313" key="1">
    <source>
        <dbReference type="EMBL" id="GBP62489.1"/>
    </source>
</evidence>
<proteinExistence type="predicted"/>
<comment type="caution">
    <text evidence="1">The sequence shown here is derived from an EMBL/GenBank/DDBJ whole genome shotgun (WGS) entry which is preliminary data.</text>
</comment>
<sequence length="76" mass="8241">MLSSVVTAEGRHSRRPTVRIVRPRLDLLKLAGARAPPRGAFVLFYWREARRAAGGGHRALCSLLLAAFTSILSKGG</sequence>